<proteinExistence type="predicted"/>
<dbReference type="RefSeq" id="WP_144306979.1">
    <property type="nucleotide sequence ID" value="NZ_QMIF01000017.1"/>
</dbReference>
<dbReference type="Proteomes" id="UP000434052">
    <property type="component" value="Unassembled WGS sequence"/>
</dbReference>
<dbReference type="AlphaFoldDB" id="A0A6P1ZB87"/>
<protein>
    <submittedName>
        <fullName evidence="1">Uncharacterized protein</fullName>
    </submittedName>
</protein>
<comment type="caution">
    <text evidence="1">The sequence shown here is derived from an EMBL/GenBank/DDBJ whole genome shotgun (WGS) entry which is preliminary data.</text>
</comment>
<dbReference type="EMBL" id="QMIF01000017">
    <property type="protein sequence ID" value="TVM31193.1"/>
    <property type="molecule type" value="Genomic_DNA"/>
</dbReference>
<organism evidence="1 2">
    <name type="scientific">Oceanidesulfovibrio marinus</name>
    <dbReference type="NCBI Taxonomy" id="370038"/>
    <lineage>
        <taxon>Bacteria</taxon>
        <taxon>Pseudomonadati</taxon>
        <taxon>Thermodesulfobacteriota</taxon>
        <taxon>Desulfovibrionia</taxon>
        <taxon>Desulfovibrionales</taxon>
        <taxon>Desulfovibrionaceae</taxon>
        <taxon>Oceanidesulfovibrio</taxon>
    </lineage>
</organism>
<accession>A0A6P1ZB87</accession>
<name>A0A6P1ZB87_9BACT</name>
<evidence type="ECO:0000313" key="2">
    <source>
        <dbReference type="Proteomes" id="UP000434052"/>
    </source>
</evidence>
<evidence type="ECO:0000313" key="1">
    <source>
        <dbReference type="EMBL" id="TVM31193.1"/>
    </source>
</evidence>
<reference evidence="1 2" key="1">
    <citation type="submission" date="2018-06" db="EMBL/GenBank/DDBJ databases">
        <title>Complete genome of Desulfovibrio marinus P48SEP.</title>
        <authorList>
            <person name="Crispim J.S."/>
            <person name="Vidigal P.M.P."/>
            <person name="Silva L.C.F."/>
            <person name="Araujo L.C."/>
            <person name="Laguardia C.N."/>
            <person name="Dias R.S."/>
            <person name="Sousa M.P."/>
            <person name="Paula S.O."/>
            <person name="Silva C."/>
        </authorList>
    </citation>
    <scope>NUCLEOTIDE SEQUENCE [LARGE SCALE GENOMIC DNA]</scope>
    <source>
        <strain evidence="1 2">P48SEP</strain>
    </source>
</reference>
<sequence length="127" mass="14247">MTTYRTIWGQDIDEADASLYKAKVAVRLGDYKKNGQPYLVTVDFLFADQKGQDWGQVPKPRQPEPAVNSSVMHSRLFEAVKSLIESRHPLTVEGIYRPTELDVPFGVGREYNCISSNGVIAPAFGNW</sequence>
<gene>
    <name evidence="1" type="ORF">DQK91_18965</name>
</gene>